<protein>
    <submittedName>
        <fullName evidence="2">Uncharacterized protein</fullName>
    </submittedName>
</protein>
<proteinExistence type="predicted"/>
<sequence>WRKTRRARRRMPRRAISRSPIRCRKRSGIGPRSARSACRR</sequence>
<dbReference type="AlphaFoldDB" id="A0A6J4VSH3"/>
<reference evidence="2" key="1">
    <citation type="submission" date="2020-02" db="EMBL/GenBank/DDBJ databases">
        <authorList>
            <person name="Meier V. D."/>
        </authorList>
    </citation>
    <scope>NUCLEOTIDE SEQUENCE</scope>
    <source>
        <strain evidence="2">AVDCRST_MAG18</strain>
    </source>
</reference>
<dbReference type="EMBL" id="CADCWN010000273">
    <property type="protein sequence ID" value="CAA9583681.1"/>
    <property type="molecule type" value="Genomic_DNA"/>
</dbReference>
<name>A0A6J4VSH3_9BACT</name>
<evidence type="ECO:0000256" key="1">
    <source>
        <dbReference type="SAM" id="MobiDB-lite"/>
    </source>
</evidence>
<feature type="non-terminal residue" evidence="2">
    <location>
        <position position="1"/>
    </location>
</feature>
<organism evidence="2">
    <name type="scientific">uncultured Thermomicrobiales bacterium</name>
    <dbReference type="NCBI Taxonomy" id="1645740"/>
    <lineage>
        <taxon>Bacteria</taxon>
        <taxon>Pseudomonadati</taxon>
        <taxon>Thermomicrobiota</taxon>
        <taxon>Thermomicrobia</taxon>
        <taxon>Thermomicrobiales</taxon>
        <taxon>environmental samples</taxon>
    </lineage>
</organism>
<evidence type="ECO:0000313" key="2">
    <source>
        <dbReference type="EMBL" id="CAA9583681.1"/>
    </source>
</evidence>
<gene>
    <name evidence="2" type="ORF">AVDCRST_MAG18-3509</name>
</gene>
<feature type="compositionally biased region" description="Basic residues" evidence="1">
    <location>
        <begin position="1"/>
        <end position="27"/>
    </location>
</feature>
<feature type="region of interest" description="Disordered" evidence="1">
    <location>
        <begin position="1"/>
        <end position="40"/>
    </location>
</feature>
<feature type="non-terminal residue" evidence="2">
    <location>
        <position position="40"/>
    </location>
</feature>
<accession>A0A6J4VSH3</accession>